<gene>
    <name evidence="16" type="ORF">FNK824_LOCUS55</name>
    <name evidence="17" type="ORF">JBS370_LOCUS702</name>
    <name evidence="12" type="ORF">JXQ802_LOCUS7100</name>
    <name evidence="13" type="ORF">JXQ802_LOCUS7352</name>
    <name evidence="15" type="ORF">OTI717_LOCUS275</name>
    <name evidence="11" type="ORF">PYM288_LOCUS5277</name>
    <name evidence="9" type="ORF">RFH988_LOCUS2148</name>
    <name evidence="14" type="ORF">SEV965_LOCUS4130</name>
    <name evidence="10" type="ORF">ZHD862_LOCUS2839</name>
</gene>
<evidence type="ECO:0000313" key="19">
    <source>
        <dbReference type="Proteomes" id="UP000663882"/>
    </source>
</evidence>
<evidence type="ECO:0000313" key="11">
    <source>
        <dbReference type="EMBL" id="CAF0814735.1"/>
    </source>
</evidence>
<evidence type="ECO:0000256" key="4">
    <source>
        <dbReference type="ARBA" id="ARBA00022692"/>
    </source>
</evidence>
<evidence type="ECO:0000313" key="15">
    <source>
        <dbReference type="EMBL" id="CAF3476822.1"/>
    </source>
</evidence>
<dbReference type="Proteomes" id="UP000663864">
    <property type="component" value="Unassembled WGS sequence"/>
</dbReference>
<keyword evidence="4" id="KW-0812">Transmembrane</keyword>
<comment type="caution">
    <text evidence="9">The sequence shown here is derived from an EMBL/GenBank/DDBJ whole genome shotgun (WGS) entry which is preliminary data.</text>
</comment>
<keyword evidence="3 8" id="KW-0808">Transferase</keyword>
<evidence type="ECO:0000313" key="12">
    <source>
        <dbReference type="EMBL" id="CAF0859291.1"/>
    </source>
</evidence>
<keyword evidence="5" id="KW-1133">Transmembrane helix</keyword>
<dbReference type="EMBL" id="CAJOBD010000020">
    <property type="protein sequence ID" value="CAF3537841.1"/>
    <property type="molecule type" value="Genomic_DNA"/>
</dbReference>
<sequence>MVKWKLVTFVFIFLIICTYLSSILKQQLEFLTNNTRQNVRVILVFIHIQKTAGSEFERSVVRRLYFGTEPSCRCPLISRSNRTKRINIKLKCNCLKNNEPWLISRFSVGWWCGVHADWITYHRCLPPKMNFEYGFHERKFIYATLLREPVARFISEYLHTLRGATWLSERLSCQKAQQLRNQSACWKNTNLTDFILCPFNSAINRQTRMLSSSINNCLSPSFTYSNLINIKTAKKNLESMEFFGLTEYLYLSQRLFEQTTYCKLYRTCSFQLYLEQNFLNNQTYDYIGKNLTSSDINHIRQINNDDIELYQFARKLFFKRTCQILGIACQ</sequence>
<keyword evidence="7" id="KW-0325">Glycoprotein</keyword>
<dbReference type="Proteomes" id="UP000663870">
    <property type="component" value="Unassembled WGS sequence"/>
</dbReference>
<dbReference type="EMBL" id="CAJNOU010000114">
    <property type="protein sequence ID" value="CAF0871270.1"/>
    <property type="molecule type" value="Genomic_DNA"/>
</dbReference>
<evidence type="ECO:0000313" key="13">
    <source>
        <dbReference type="EMBL" id="CAF0864356.1"/>
    </source>
</evidence>
<dbReference type="Proteomes" id="UP000663874">
    <property type="component" value="Unassembled WGS sequence"/>
</dbReference>
<dbReference type="Proteomes" id="UP000663882">
    <property type="component" value="Unassembled WGS sequence"/>
</dbReference>
<dbReference type="OrthoDB" id="406981at2759"/>
<evidence type="ECO:0000313" key="14">
    <source>
        <dbReference type="EMBL" id="CAF0871270.1"/>
    </source>
</evidence>
<dbReference type="Proteomes" id="UP000663823">
    <property type="component" value="Unassembled WGS sequence"/>
</dbReference>
<evidence type="ECO:0000256" key="6">
    <source>
        <dbReference type="ARBA" id="ARBA00023136"/>
    </source>
</evidence>
<dbReference type="Proteomes" id="UP000663854">
    <property type="component" value="Unassembled WGS sequence"/>
</dbReference>
<evidence type="ECO:0000256" key="5">
    <source>
        <dbReference type="ARBA" id="ARBA00022989"/>
    </source>
</evidence>
<dbReference type="EMBL" id="CAJNOL010000122">
    <property type="protein sequence ID" value="CAF0864356.1"/>
    <property type="molecule type" value="Genomic_DNA"/>
</dbReference>
<organism evidence="9 19">
    <name type="scientific">Rotaria sordida</name>
    <dbReference type="NCBI Taxonomy" id="392033"/>
    <lineage>
        <taxon>Eukaryota</taxon>
        <taxon>Metazoa</taxon>
        <taxon>Spiralia</taxon>
        <taxon>Gnathifera</taxon>
        <taxon>Rotifera</taxon>
        <taxon>Eurotatoria</taxon>
        <taxon>Bdelloidea</taxon>
        <taxon>Philodinida</taxon>
        <taxon>Philodinidae</taxon>
        <taxon>Rotaria</taxon>
    </lineage>
</organism>
<comment type="catalytic activity">
    <reaction evidence="8">
        <text>alpha-D-glucosaminyl-[heparan sulfate](n) + 3'-phosphoadenylyl sulfate = 6-sulfo-alpha-D-glucosaminyl-[heparan sulfate](n) + adenosine 3',5'-bisphosphate + H(+)</text>
        <dbReference type="Rhea" id="RHEA:56604"/>
        <dbReference type="Rhea" id="RHEA-COMP:9830"/>
        <dbReference type="Rhea" id="RHEA-COMP:14621"/>
        <dbReference type="ChEBI" id="CHEBI:15378"/>
        <dbReference type="ChEBI" id="CHEBI:58339"/>
        <dbReference type="ChEBI" id="CHEBI:58343"/>
        <dbReference type="ChEBI" id="CHEBI:58388"/>
        <dbReference type="ChEBI" id="CHEBI:140604"/>
    </reaction>
</comment>
<dbReference type="EC" id="2.8.2.-" evidence="8"/>
<evidence type="ECO:0000313" key="18">
    <source>
        <dbReference type="Proteomes" id="UP000663870"/>
    </source>
</evidence>
<protein>
    <recommendedName>
        <fullName evidence="8">Heparan-sulfate 6-O-sulfotransferase</fullName>
        <ecNumber evidence="8">2.8.2.-</ecNumber>
    </recommendedName>
</protein>
<dbReference type="InterPro" id="IPR010635">
    <property type="entry name" value="Heparan_SO4-6-sulfoTrfase"/>
</dbReference>
<keyword evidence="18" id="KW-1185">Reference proteome</keyword>
<dbReference type="Proteomes" id="UP000663836">
    <property type="component" value="Unassembled WGS sequence"/>
</dbReference>
<dbReference type="EMBL" id="CAJNOH010000052">
    <property type="protein sequence ID" value="CAF0814735.1"/>
    <property type="molecule type" value="Genomic_DNA"/>
</dbReference>
<dbReference type="Gene3D" id="3.40.50.300">
    <property type="entry name" value="P-loop containing nucleotide triphosphate hydrolases"/>
    <property type="match status" value="1"/>
</dbReference>
<dbReference type="EMBL" id="CAJOAX010000009">
    <property type="protein sequence ID" value="CAF3476822.1"/>
    <property type="molecule type" value="Genomic_DNA"/>
</dbReference>
<evidence type="ECO:0000256" key="1">
    <source>
        <dbReference type="ARBA" id="ARBA00004167"/>
    </source>
</evidence>
<keyword evidence="6 8" id="KW-0472">Membrane</keyword>
<keyword evidence="8" id="KW-0735">Signal-anchor</keyword>
<dbReference type="Pfam" id="PF03567">
    <property type="entry name" value="Sulfotransfer_2"/>
    <property type="match status" value="1"/>
</dbReference>
<dbReference type="EMBL" id="CAJNOO010000045">
    <property type="protein sequence ID" value="CAF0766918.1"/>
    <property type="molecule type" value="Genomic_DNA"/>
</dbReference>
<evidence type="ECO:0000256" key="7">
    <source>
        <dbReference type="ARBA" id="ARBA00023180"/>
    </source>
</evidence>
<dbReference type="AlphaFoldDB" id="A0A813QF92"/>
<evidence type="ECO:0000313" key="10">
    <source>
        <dbReference type="EMBL" id="CAF0809557.1"/>
    </source>
</evidence>
<dbReference type="EMBL" id="CAJOBE010000002">
    <property type="protein sequence ID" value="CAF3532627.1"/>
    <property type="molecule type" value="Genomic_DNA"/>
</dbReference>
<evidence type="ECO:0000313" key="9">
    <source>
        <dbReference type="EMBL" id="CAF0766918.1"/>
    </source>
</evidence>
<comment type="function">
    <text evidence="8">6-O-sulfation enzyme which catalyzes the transfer of sulfate from 3'-phosphoadenosine 5'-phosphosulfate (PAPS) to position 6 of the N-sulfoglucosamine residue (GlcNS) of heparan sulfate.</text>
</comment>
<dbReference type="PANTHER" id="PTHR12812">
    <property type="entry name" value="HEPARAN SULFATE 6-O-SULFOTRANSFERASE 3"/>
    <property type="match status" value="1"/>
</dbReference>
<evidence type="ECO:0000313" key="17">
    <source>
        <dbReference type="EMBL" id="CAF3537841.1"/>
    </source>
</evidence>
<name>A0A813QF92_9BILA</name>
<dbReference type="PANTHER" id="PTHR12812:SF0">
    <property type="entry name" value="HEPARAN-SULFATE 6-O-SULFOTRANSFERASE"/>
    <property type="match status" value="1"/>
</dbReference>
<dbReference type="GO" id="GO:0016020">
    <property type="term" value="C:membrane"/>
    <property type="evidence" value="ECO:0007669"/>
    <property type="project" value="UniProtKB-SubCell"/>
</dbReference>
<evidence type="ECO:0000256" key="3">
    <source>
        <dbReference type="ARBA" id="ARBA00022679"/>
    </source>
</evidence>
<accession>A0A813QF92</accession>
<comment type="subcellular location">
    <subcellularLocation>
        <location evidence="1">Membrane</location>
        <topology evidence="1">Single-pass membrane protein</topology>
    </subcellularLocation>
    <subcellularLocation>
        <location evidence="8">Membrane</location>
        <topology evidence="8">Single-pass type II membrane protein</topology>
    </subcellularLocation>
</comment>
<evidence type="ECO:0000256" key="2">
    <source>
        <dbReference type="ARBA" id="ARBA00010109"/>
    </source>
</evidence>
<dbReference type="GO" id="GO:0017095">
    <property type="term" value="F:heparan sulfate 6-sulfotransferase activity"/>
    <property type="evidence" value="ECO:0007669"/>
    <property type="project" value="TreeGrafter"/>
</dbReference>
<reference evidence="9" key="1">
    <citation type="submission" date="2021-02" db="EMBL/GenBank/DDBJ databases">
        <authorList>
            <person name="Nowell W R."/>
        </authorList>
    </citation>
    <scope>NUCLEOTIDE SEQUENCE</scope>
</reference>
<dbReference type="EMBL" id="CAJNOL010000116">
    <property type="protein sequence ID" value="CAF0859291.1"/>
    <property type="molecule type" value="Genomic_DNA"/>
</dbReference>
<dbReference type="EMBL" id="CAJNOT010000058">
    <property type="protein sequence ID" value="CAF0809557.1"/>
    <property type="molecule type" value="Genomic_DNA"/>
</dbReference>
<evidence type="ECO:0000313" key="16">
    <source>
        <dbReference type="EMBL" id="CAF3532627.1"/>
    </source>
</evidence>
<dbReference type="Proteomes" id="UP000663889">
    <property type="component" value="Unassembled WGS sequence"/>
</dbReference>
<proteinExistence type="inferred from homology"/>
<evidence type="ECO:0000256" key="8">
    <source>
        <dbReference type="RuleBase" id="RU364122"/>
    </source>
</evidence>
<dbReference type="InterPro" id="IPR005331">
    <property type="entry name" value="Sulfotransferase"/>
</dbReference>
<dbReference type="InterPro" id="IPR027417">
    <property type="entry name" value="P-loop_NTPase"/>
</dbReference>
<comment type="similarity">
    <text evidence="2 8">Belongs to the sulfotransferase 6 family.</text>
</comment>